<dbReference type="InterPro" id="IPR007159">
    <property type="entry name" value="SpoVT-AbrB_dom"/>
</dbReference>
<evidence type="ECO:0000313" key="4">
    <source>
        <dbReference type="Proteomes" id="UP000254060"/>
    </source>
</evidence>
<name>A0A377HGZ8_9BACL</name>
<reference evidence="3 4" key="1">
    <citation type="submission" date="2018-06" db="EMBL/GenBank/DDBJ databases">
        <authorList>
            <consortium name="Pathogen Informatics"/>
            <person name="Doyle S."/>
        </authorList>
    </citation>
    <scope>NUCLEOTIDE SEQUENCE [LARGE SCALE GENOMIC DNA]</scope>
    <source>
        <strain evidence="3 4">NCTC13163</strain>
    </source>
</reference>
<dbReference type="Proteomes" id="UP000254060">
    <property type="component" value="Unassembled WGS sequence"/>
</dbReference>
<gene>
    <name evidence="3" type="ORF">NCTC13163_03200</name>
</gene>
<accession>A0A377HGZ8</accession>
<dbReference type="RefSeq" id="WP_115336732.1">
    <property type="nucleotide sequence ID" value="NZ_UGGP01000002.1"/>
</dbReference>
<evidence type="ECO:0000259" key="2">
    <source>
        <dbReference type="PROSITE" id="PS51740"/>
    </source>
</evidence>
<dbReference type="OrthoDB" id="71707at2"/>
<dbReference type="InterPro" id="IPR037914">
    <property type="entry name" value="SpoVT-AbrB_sf"/>
</dbReference>
<organism evidence="3 4">
    <name type="scientific">Exiguobacterium aurantiacum</name>
    <dbReference type="NCBI Taxonomy" id="33987"/>
    <lineage>
        <taxon>Bacteria</taxon>
        <taxon>Bacillati</taxon>
        <taxon>Bacillota</taxon>
        <taxon>Bacilli</taxon>
        <taxon>Bacillales</taxon>
        <taxon>Bacillales Family XII. Incertae Sedis</taxon>
        <taxon>Exiguobacterium</taxon>
    </lineage>
</organism>
<evidence type="ECO:0000256" key="1">
    <source>
        <dbReference type="PROSITE-ProRule" id="PRU01076"/>
    </source>
</evidence>
<dbReference type="PROSITE" id="PS51740">
    <property type="entry name" value="SPOVT_ABRB"/>
    <property type="match status" value="1"/>
</dbReference>
<proteinExistence type="predicted"/>
<sequence>MLATKTKKVAVSSKRQIAIPKEFFDAIGIEKEIIMELNDGVIQIKPVRTHTDDFSEEILADVLEEGFTGNDILKEFQRRKNMIRPAISQMVKEALESEPTSLDDLFGDDDED</sequence>
<evidence type="ECO:0000313" key="3">
    <source>
        <dbReference type="EMBL" id="STO53219.1"/>
    </source>
</evidence>
<dbReference type="SMART" id="SM00966">
    <property type="entry name" value="SpoVT_AbrB"/>
    <property type="match status" value="1"/>
</dbReference>
<dbReference type="EMBL" id="UGGP01000002">
    <property type="protein sequence ID" value="STO53219.1"/>
    <property type="molecule type" value="Genomic_DNA"/>
</dbReference>
<keyword evidence="1" id="KW-0238">DNA-binding</keyword>
<protein>
    <recommendedName>
        <fullName evidence="2">SpoVT-AbrB domain-containing protein</fullName>
    </recommendedName>
</protein>
<feature type="domain" description="SpoVT-AbrB" evidence="2">
    <location>
        <begin position="6"/>
        <end position="49"/>
    </location>
</feature>
<dbReference type="GO" id="GO:0003677">
    <property type="term" value="F:DNA binding"/>
    <property type="evidence" value="ECO:0007669"/>
    <property type="project" value="UniProtKB-UniRule"/>
</dbReference>
<dbReference type="AlphaFoldDB" id="A0A377HGZ8"/>
<dbReference type="SUPFAM" id="SSF89447">
    <property type="entry name" value="AbrB/MazE/MraZ-like"/>
    <property type="match status" value="1"/>
</dbReference>